<keyword evidence="3" id="KW-1185">Reference proteome</keyword>
<dbReference type="Pfam" id="PF12638">
    <property type="entry name" value="Staygreen"/>
    <property type="match status" value="1"/>
</dbReference>
<dbReference type="Proteomes" id="UP000249134">
    <property type="component" value="Chromosome 1"/>
</dbReference>
<reference evidence="2 3" key="1">
    <citation type="submission" date="2018-06" db="EMBL/GenBank/DDBJ databases">
        <authorList>
            <consortium name="Pathogen Informatics"/>
            <person name="Doyle S."/>
        </authorList>
    </citation>
    <scope>NUCLEOTIDE SEQUENCE [LARGE SCALE GENOMIC DNA]</scope>
    <source>
        <strain evidence="2 3">NCTC4824</strain>
    </source>
</reference>
<dbReference type="AlphaFoldDB" id="A0A2X4W4A1"/>
<organism evidence="2 3">
    <name type="scientific">Lederbergia lenta</name>
    <name type="common">Bacillus lentus</name>
    <dbReference type="NCBI Taxonomy" id="1467"/>
    <lineage>
        <taxon>Bacteria</taxon>
        <taxon>Bacillati</taxon>
        <taxon>Bacillota</taxon>
        <taxon>Bacilli</taxon>
        <taxon>Bacillales</taxon>
        <taxon>Bacillaceae</taxon>
        <taxon>Lederbergia</taxon>
    </lineage>
</organism>
<dbReference type="KEGG" id="blen:NCTC4824_02380"/>
<name>A0A2X4W4A1_LEDLE</name>
<dbReference type="EMBL" id="LS483476">
    <property type="protein sequence ID" value="SQI59447.1"/>
    <property type="molecule type" value="Genomic_DNA"/>
</dbReference>
<proteinExistence type="predicted"/>
<sequence length="151" mass="17578">MEKLRSYLITVKLMPPVTEYGPVDGRKYTLSNMETDESRILIIDTKYAMNVGNVRSEDILTAEWRPKLGEYMLTGKVYISGSEHDEMVALNRYNVLNDNLPEMIQNIIKGDLALYKHVPWLLDAPIYIQYDSHIPRYNVLKHCGTPRRYLI</sequence>
<feature type="domain" description="Staygreen protein" evidence="1">
    <location>
        <begin position="9"/>
        <end position="149"/>
    </location>
</feature>
<evidence type="ECO:0000313" key="2">
    <source>
        <dbReference type="EMBL" id="SQI59447.1"/>
    </source>
</evidence>
<evidence type="ECO:0000313" key="3">
    <source>
        <dbReference type="Proteomes" id="UP000249134"/>
    </source>
</evidence>
<accession>A0A2X4W4A1</accession>
<gene>
    <name evidence="2" type="ORF">NCTC4824_02380</name>
</gene>
<evidence type="ECO:0000259" key="1">
    <source>
        <dbReference type="Pfam" id="PF12638"/>
    </source>
</evidence>
<protein>
    <submittedName>
        <fullName evidence="2">Staygreen protein</fullName>
    </submittedName>
</protein>
<dbReference type="STRING" id="1348624.GCA_001591545_01430"/>
<dbReference type="RefSeq" id="WP_066138912.1">
    <property type="nucleotide sequence ID" value="NZ_CBCSGM010000001.1"/>
</dbReference>
<dbReference type="InterPro" id="IPR024438">
    <property type="entry name" value="Staygreen"/>
</dbReference>